<comment type="caution">
    <text evidence="2">The sequence shown here is derived from an EMBL/GenBank/DDBJ whole genome shotgun (WGS) entry which is preliminary data.</text>
</comment>
<proteinExistence type="predicted"/>
<dbReference type="PANTHER" id="PTHR43685:SF2">
    <property type="entry name" value="GLYCOSYLTRANSFERASE 2-LIKE DOMAIN-CONTAINING PROTEIN"/>
    <property type="match status" value="1"/>
</dbReference>
<feature type="domain" description="Glycosyltransferase 2-like" evidence="1">
    <location>
        <begin position="7"/>
        <end position="48"/>
    </location>
</feature>
<dbReference type="EMBL" id="QRUU01000041">
    <property type="protein sequence ID" value="RGR94858.1"/>
    <property type="molecule type" value="Genomic_DNA"/>
</dbReference>
<dbReference type="Gene3D" id="3.90.550.10">
    <property type="entry name" value="Spore Coat Polysaccharide Biosynthesis Protein SpsA, Chain A"/>
    <property type="match status" value="1"/>
</dbReference>
<dbReference type="Proteomes" id="UP000285864">
    <property type="component" value="Unassembled WGS sequence"/>
</dbReference>
<evidence type="ECO:0000313" key="3">
    <source>
        <dbReference type="Proteomes" id="UP000285864"/>
    </source>
</evidence>
<dbReference type="CDD" id="cd00761">
    <property type="entry name" value="Glyco_tranf_GTA_type"/>
    <property type="match status" value="1"/>
</dbReference>
<reference evidence="2 3" key="1">
    <citation type="submission" date="2018-08" db="EMBL/GenBank/DDBJ databases">
        <title>A genome reference for cultivated species of the human gut microbiota.</title>
        <authorList>
            <person name="Zou Y."/>
            <person name="Xue W."/>
            <person name="Luo G."/>
        </authorList>
    </citation>
    <scope>NUCLEOTIDE SEQUENCE [LARGE SCALE GENOMIC DNA]</scope>
    <source>
        <strain evidence="2 3">AF24-2</strain>
    </source>
</reference>
<name>A0A412GJD5_9BACT</name>
<organism evidence="2 3">
    <name type="scientific">Phocaeicola coprocola</name>
    <dbReference type="NCBI Taxonomy" id="310298"/>
    <lineage>
        <taxon>Bacteria</taxon>
        <taxon>Pseudomonadati</taxon>
        <taxon>Bacteroidota</taxon>
        <taxon>Bacteroidia</taxon>
        <taxon>Bacteroidales</taxon>
        <taxon>Bacteroidaceae</taxon>
        <taxon>Phocaeicola</taxon>
    </lineage>
</organism>
<accession>A0A412GJD5</accession>
<dbReference type="Pfam" id="PF00535">
    <property type="entry name" value="Glycos_transf_2"/>
    <property type="match status" value="1"/>
</dbReference>
<dbReference type="InterPro" id="IPR029044">
    <property type="entry name" value="Nucleotide-diphossugar_trans"/>
</dbReference>
<dbReference type="PANTHER" id="PTHR43685">
    <property type="entry name" value="GLYCOSYLTRANSFERASE"/>
    <property type="match status" value="1"/>
</dbReference>
<dbReference type="RefSeq" id="WP_118484731.1">
    <property type="nucleotide sequence ID" value="NZ_CAUBXQ010000071.1"/>
</dbReference>
<dbReference type="InterPro" id="IPR050834">
    <property type="entry name" value="Glycosyltransf_2"/>
</dbReference>
<dbReference type="GO" id="GO:0016740">
    <property type="term" value="F:transferase activity"/>
    <property type="evidence" value="ECO:0007669"/>
    <property type="project" value="UniProtKB-KW"/>
</dbReference>
<keyword evidence="2" id="KW-0808">Transferase</keyword>
<evidence type="ECO:0000259" key="1">
    <source>
        <dbReference type="Pfam" id="PF00535"/>
    </source>
</evidence>
<protein>
    <submittedName>
        <fullName evidence="2">Glycosyltransferase family 2 protein</fullName>
    </submittedName>
</protein>
<sequence length="68" mass="7748">MRHTGFSIIMPTYNQAAFIRRAIACLQRQTYSEWELIIVNDGSNDDTEIYIRLPALNNSTSTLITGKL</sequence>
<gene>
    <name evidence="2" type="ORF">DWY20_09835</name>
</gene>
<evidence type="ECO:0000313" key="2">
    <source>
        <dbReference type="EMBL" id="RGR94858.1"/>
    </source>
</evidence>
<dbReference type="InterPro" id="IPR001173">
    <property type="entry name" value="Glyco_trans_2-like"/>
</dbReference>
<dbReference type="AlphaFoldDB" id="A0A412GJD5"/>
<keyword evidence="3" id="KW-1185">Reference proteome</keyword>
<dbReference type="SUPFAM" id="SSF53448">
    <property type="entry name" value="Nucleotide-diphospho-sugar transferases"/>
    <property type="match status" value="1"/>
</dbReference>